<dbReference type="EMBL" id="MJIC01000010">
    <property type="protein sequence ID" value="OFI34972.1"/>
    <property type="molecule type" value="Genomic_DNA"/>
</dbReference>
<comment type="caution">
    <text evidence="1">The sequence shown here is derived from an EMBL/GenBank/DDBJ whole genome shotgun (WGS) entry which is preliminary data.</text>
</comment>
<dbReference type="Pfam" id="PF16108">
    <property type="entry name" value="DUF4826"/>
    <property type="match status" value="1"/>
</dbReference>
<protein>
    <submittedName>
        <fullName evidence="1">DUF4826 domain-containing protein</fullName>
    </submittedName>
</protein>
<proteinExistence type="predicted"/>
<dbReference type="RefSeq" id="WP_070175890.1">
    <property type="nucleotide sequence ID" value="NZ_BMJR01000001.1"/>
</dbReference>
<organism evidence="1 2">
    <name type="scientific">Alteromonas lipolytica</name>
    <dbReference type="NCBI Taxonomy" id="1856405"/>
    <lineage>
        <taxon>Bacteria</taxon>
        <taxon>Pseudomonadati</taxon>
        <taxon>Pseudomonadota</taxon>
        <taxon>Gammaproteobacteria</taxon>
        <taxon>Alteromonadales</taxon>
        <taxon>Alteromonadaceae</taxon>
        <taxon>Alteromonas/Salinimonas group</taxon>
        <taxon>Alteromonas</taxon>
    </lineage>
</organism>
<evidence type="ECO:0000313" key="2">
    <source>
        <dbReference type="Proteomes" id="UP000176037"/>
    </source>
</evidence>
<dbReference type="Proteomes" id="UP000176037">
    <property type="component" value="Unassembled WGS sequence"/>
</dbReference>
<dbReference type="OrthoDB" id="3078260at2"/>
<dbReference type="InterPro" id="IPR032251">
    <property type="entry name" value="DUF4826"/>
</dbReference>
<sequence length="137" mass="15852">MTEKLEPLTEEQIQNWAREQFQKANQFLAQEGVLFDSVDTEKSRYLPPLVAIWKIKALDSKVYWVLTGDLPTDFMLASVADDARSALKHFSMSWQIKAENLVQNNASNDESQTAYAKLLADRAERIYLLQERAELWK</sequence>
<keyword evidence="2" id="KW-1185">Reference proteome</keyword>
<reference evidence="1 2" key="1">
    <citation type="submission" date="2016-09" db="EMBL/GenBank/DDBJ databases">
        <title>Alteromonas lipolytica, a new species isolated from sea water.</title>
        <authorList>
            <person name="Wu Y.-H."/>
            <person name="Cheng H."/>
            <person name="Xu X.-W."/>
        </authorList>
    </citation>
    <scope>NUCLEOTIDE SEQUENCE [LARGE SCALE GENOMIC DNA]</scope>
    <source>
        <strain evidence="1 2">JW12</strain>
    </source>
</reference>
<name>A0A1E8FG99_9ALTE</name>
<evidence type="ECO:0000313" key="1">
    <source>
        <dbReference type="EMBL" id="OFI34972.1"/>
    </source>
</evidence>
<gene>
    <name evidence="1" type="ORF">BFC17_15530</name>
</gene>
<dbReference type="STRING" id="1856405.BFC17_15530"/>
<dbReference type="AlphaFoldDB" id="A0A1E8FG99"/>
<accession>A0A1E8FG99</accession>